<accession>A0A3N4HFF8</accession>
<name>A0A3N4HFF8_ASCIM</name>
<feature type="transmembrane region" description="Helical" evidence="1">
    <location>
        <begin position="44"/>
        <end position="66"/>
    </location>
</feature>
<proteinExistence type="predicted"/>
<keyword evidence="1" id="KW-0472">Membrane</keyword>
<protein>
    <submittedName>
        <fullName evidence="2">Uncharacterized protein</fullName>
    </submittedName>
</protein>
<evidence type="ECO:0000313" key="2">
    <source>
        <dbReference type="EMBL" id="RPA72337.1"/>
    </source>
</evidence>
<keyword evidence="3" id="KW-1185">Reference proteome</keyword>
<dbReference type="EMBL" id="ML119866">
    <property type="protein sequence ID" value="RPA72337.1"/>
    <property type="molecule type" value="Genomic_DNA"/>
</dbReference>
<feature type="non-terminal residue" evidence="2">
    <location>
        <position position="1"/>
    </location>
</feature>
<dbReference type="AlphaFoldDB" id="A0A3N4HFF8"/>
<keyword evidence="1" id="KW-0812">Transmembrane</keyword>
<sequence length="101" mass="11495">ISQRQNKTQKTYIYSTKDFCGVTHRSTNLAIRSLTMGERTGSRIFFNLWPYVTKIFSLVFLSSIQYNLSSCTPCLRKDDFDDSGMNTGSIRTVLVPVASIR</sequence>
<evidence type="ECO:0000256" key="1">
    <source>
        <dbReference type="SAM" id="Phobius"/>
    </source>
</evidence>
<dbReference type="OrthoDB" id="3763505at2759"/>
<evidence type="ECO:0000313" key="3">
    <source>
        <dbReference type="Proteomes" id="UP000275078"/>
    </source>
</evidence>
<reference evidence="2 3" key="1">
    <citation type="journal article" date="2018" name="Nat. Ecol. Evol.">
        <title>Pezizomycetes genomes reveal the molecular basis of ectomycorrhizal truffle lifestyle.</title>
        <authorList>
            <person name="Murat C."/>
            <person name="Payen T."/>
            <person name="Noel B."/>
            <person name="Kuo A."/>
            <person name="Morin E."/>
            <person name="Chen J."/>
            <person name="Kohler A."/>
            <person name="Krizsan K."/>
            <person name="Balestrini R."/>
            <person name="Da Silva C."/>
            <person name="Montanini B."/>
            <person name="Hainaut M."/>
            <person name="Levati E."/>
            <person name="Barry K.W."/>
            <person name="Belfiori B."/>
            <person name="Cichocki N."/>
            <person name="Clum A."/>
            <person name="Dockter R.B."/>
            <person name="Fauchery L."/>
            <person name="Guy J."/>
            <person name="Iotti M."/>
            <person name="Le Tacon F."/>
            <person name="Lindquist E.A."/>
            <person name="Lipzen A."/>
            <person name="Malagnac F."/>
            <person name="Mello A."/>
            <person name="Molinier V."/>
            <person name="Miyauchi S."/>
            <person name="Poulain J."/>
            <person name="Riccioni C."/>
            <person name="Rubini A."/>
            <person name="Sitrit Y."/>
            <person name="Splivallo R."/>
            <person name="Traeger S."/>
            <person name="Wang M."/>
            <person name="Zifcakova L."/>
            <person name="Wipf D."/>
            <person name="Zambonelli A."/>
            <person name="Paolocci F."/>
            <person name="Nowrousian M."/>
            <person name="Ottonello S."/>
            <person name="Baldrian P."/>
            <person name="Spatafora J.W."/>
            <person name="Henrissat B."/>
            <person name="Nagy L.G."/>
            <person name="Aury J.M."/>
            <person name="Wincker P."/>
            <person name="Grigoriev I.V."/>
            <person name="Bonfante P."/>
            <person name="Martin F.M."/>
        </authorList>
    </citation>
    <scope>NUCLEOTIDE SEQUENCE [LARGE SCALE GENOMIC DNA]</scope>
    <source>
        <strain evidence="2 3">RN42</strain>
    </source>
</reference>
<gene>
    <name evidence="2" type="ORF">BJ508DRAFT_343334</name>
</gene>
<organism evidence="2 3">
    <name type="scientific">Ascobolus immersus RN42</name>
    <dbReference type="NCBI Taxonomy" id="1160509"/>
    <lineage>
        <taxon>Eukaryota</taxon>
        <taxon>Fungi</taxon>
        <taxon>Dikarya</taxon>
        <taxon>Ascomycota</taxon>
        <taxon>Pezizomycotina</taxon>
        <taxon>Pezizomycetes</taxon>
        <taxon>Pezizales</taxon>
        <taxon>Ascobolaceae</taxon>
        <taxon>Ascobolus</taxon>
    </lineage>
</organism>
<keyword evidence="1" id="KW-1133">Transmembrane helix</keyword>
<dbReference type="Proteomes" id="UP000275078">
    <property type="component" value="Unassembled WGS sequence"/>
</dbReference>